<evidence type="ECO:0000313" key="3">
    <source>
        <dbReference type="Proteomes" id="UP001285354"/>
    </source>
</evidence>
<dbReference type="GO" id="GO:0005634">
    <property type="term" value="C:nucleus"/>
    <property type="evidence" value="ECO:0007669"/>
    <property type="project" value="TreeGrafter"/>
</dbReference>
<dbReference type="PANTHER" id="PTHR13360:SF1">
    <property type="entry name" value="ACTIVATING SIGNAL COINTEGRATOR 1 COMPLEX SUBUNIT 1"/>
    <property type="match status" value="1"/>
</dbReference>
<gene>
    <name evidence="2" type="ORF">QTJ16_005131</name>
</gene>
<dbReference type="PANTHER" id="PTHR13360">
    <property type="entry name" value="ACTIVATING SIGNAL COINTEGRATOR 1 COMPLEX SUBUNIT 1"/>
    <property type="match status" value="1"/>
</dbReference>
<dbReference type="InterPro" id="IPR009210">
    <property type="entry name" value="ASCC1"/>
</dbReference>
<protein>
    <recommendedName>
        <fullName evidence="1">A-kinase anchor protein 7-like phosphoesterase domain-containing protein</fullName>
    </recommendedName>
</protein>
<dbReference type="GO" id="GO:0006355">
    <property type="term" value="P:regulation of DNA-templated transcription"/>
    <property type="evidence" value="ECO:0007669"/>
    <property type="project" value="TreeGrafter"/>
</dbReference>
<dbReference type="InterPro" id="IPR019510">
    <property type="entry name" value="AKAP7-like_phosphoesterase"/>
</dbReference>
<accession>A0AAD9WEB9</accession>
<keyword evidence="3" id="KW-1185">Reference proteome</keyword>
<dbReference type="Gene3D" id="3.90.1140.10">
    <property type="entry name" value="Cyclic phosphodiesterase"/>
    <property type="match status" value="1"/>
</dbReference>
<proteinExistence type="predicted"/>
<dbReference type="Pfam" id="PF10469">
    <property type="entry name" value="AKAP7_NLS"/>
    <property type="match status" value="1"/>
</dbReference>
<feature type="domain" description="A-kinase anchor protein 7-like phosphoesterase" evidence="1">
    <location>
        <begin position="11"/>
        <end position="249"/>
    </location>
</feature>
<dbReference type="Proteomes" id="UP001285354">
    <property type="component" value="Unassembled WGS sequence"/>
</dbReference>
<dbReference type="GO" id="GO:0006307">
    <property type="term" value="P:DNA alkylation repair"/>
    <property type="evidence" value="ECO:0007669"/>
    <property type="project" value="InterPro"/>
</dbReference>
<comment type="caution">
    <text evidence="2">The sequence shown here is derived from an EMBL/GenBank/DDBJ whole genome shotgun (WGS) entry which is preliminary data.</text>
</comment>
<reference evidence="2" key="1">
    <citation type="submission" date="2023-06" db="EMBL/GenBank/DDBJ databases">
        <title>Draft genome of Marssonina rosae.</title>
        <authorList>
            <person name="Cheng Q."/>
        </authorList>
    </citation>
    <scope>NUCLEOTIDE SEQUENCE</scope>
    <source>
        <strain evidence="2">R4</strain>
    </source>
</reference>
<dbReference type="AlphaFoldDB" id="A0AAD9WEB9"/>
<evidence type="ECO:0000259" key="1">
    <source>
        <dbReference type="Pfam" id="PF10469"/>
    </source>
</evidence>
<name>A0AAD9WEB9_9HELO</name>
<dbReference type="EMBL" id="JAUBYV010000007">
    <property type="protein sequence ID" value="KAK2625819.1"/>
    <property type="molecule type" value="Genomic_DNA"/>
</dbReference>
<organism evidence="2 3">
    <name type="scientific">Diplocarpon rosae</name>
    <dbReference type="NCBI Taxonomy" id="946125"/>
    <lineage>
        <taxon>Eukaryota</taxon>
        <taxon>Fungi</taxon>
        <taxon>Dikarya</taxon>
        <taxon>Ascomycota</taxon>
        <taxon>Pezizomycotina</taxon>
        <taxon>Leotiomycetes</taxon>
        <taxon>Helotiales</taxon>
        <taxon>Drepanopezizaceae</taxon>
        <taxon>Diplocarpon</taxon>
    </lineage>
</organism>
<evidence type="ECO:0000313" key="2">
    <source>
        <dbReference type="EMBL" id="KAK2625819.1"/>
    </source>
</evidence>
<sequence>MPPRPPAPRLTHFLCIPLVTSSSRPQLQSTLSIFKDEVAKTSTRGIPDGIPEEAIKPLGTLHLTLGVMSLLTPERLEGVLKVLHELNLTELLSSIKPASSSPKLESSRRNSQDATQDRVPIHITLQGLRSMQETRKTSVLFAAPLDPDLRLYSFCRKLREVFCDFLVQDARPLLLHATVVNTIYVPGKRSTGGRGRKERLLLDARALVARYEEFLWMQGVRLEKVAVCRMGSKVGKSGEEEYEVAGEVEVP</sequence>